<keyword evidence="1" id="KW-1133">Transmembrane helix</keyword>
<accession>A0A069CX52</accession>
<evidence type="ECO:0000313" key="2">
    <source>
        <dbReference type="EMBL" id="GAK31957.1"/>
    </source>
</evidence>
<dbReference type="Proteomes" id="UP000030643">
    <property type="component" value="Unassembled WGS sequence"/>
</dbReference>
<keyword evidence="3" id="KW-1185">Reference proteome</keyword>
<name>A0A069CX52_WEIOS</name>
<feature type="transmembrane region" description="Helical" evidence="1">
    <location>
        <begin position="6"/>
        <end position="25"/>
    </location>
</feature>
<dbReference type="Pfam" id="PF04070">
    <property type="entry name" value="DUF378"/>
    <property type="match status" value="1"/>
</dbReference>
<dbReference type="EMBL" id="DF820504">
    <property type="protein sequence ID" value="GAK31957.1"/>
    <property type="molecule type" value="Genomic_DNA"/>
</dbReference>
<feature type="transmembrane region" description="Helical" evidence="1">
    <location>
        <begin position="37"/>
        <end position="60"/>
    </location>
</feature>
<dbReference type="RefSeq" id="WP_027699858.1">
    <property type="nucleotide sequence ID" value="NZ_DF820504.1"/>
</dbReference>
<gene>
    <name evidence="2" type="ORF">WOSG25_210140</name>
</gene>
<sequence length="67" mass="7274">MKALDITALVVLIIGGLNWLLVGLFKFDLVQFIFSGLGFAGDVIARIVYVLVGLSALYAIKFIKSID</sequence>
<dbReference type="InterPro" id="IPR007211">
    <property type="entry name" value="DUF378"/>
</dbReference>
<dbReference type="AlphaFoldDB" id="A0A069CX52"/>
<reference evidence="3" key="1">
    <citation type="journal article" date="2014" name="Genome Announc.">
        <title>Draft genome sequence of Weissella oryzae SG25T, isolated from fermented rice grains.</title>
        <authorList>
            <person name="Tanizawa Y."/>
            <person name="Fujisawa T."/>
            <person name="Mochizuki T."/>
            <person name="Kaminuma E."/>
            <person name="Suzuki Y."/>
            <person name="Nakamura Y."/>
            <person name="Tohno M."/>
        </authorList>
    </citation>
    <scope>NUCLEOTIDE SEQUENCE [LARGE SCALE GENOMIC DNA]</scope>
    <source>
        <strain evidence="3">DSM 25784 / JCM 18191 / LMG 30913 / SG25</strain>
    </source>
</reference>
<proteinExistence type="predicted"/>
<evidence type="ECO:0008006" key="4">
    <source>
        <dbReference type="Google" id="ProtNLM"/>
    </source>
</evidence>
<keyword evidence="1" id="KW-0472">Membrane</keyword>
<protein>
    <recommendedName>
        <fullName evidence="4">DUF378 domain-containing protein</fullName>
    </recommendedName>
</protein>
<dbReference type="PANTHER" id="PTHR37304">
    <property type="entry name" value="MEMBRANE PROTEIN-RELATED"/>
    <property type="match status" value="1"/>
</dbReference>
<dbReference type="OrthoDB" id="9812136at2"/>
<evidence type="ECO:0000313" key="3">
    <source>
        <dbReference type="Proteomes" id="UP000030643"/>
    </source>
</evidence>
<dbReference type="STRING" id="1329250.WOSG25_210140"/>
<evidence type="ECO:0000256" key="1">
    <source>
        <dbReference type="SAM" id="Phobius"/>
    </source>
</evidence>
<dbReference type="PANTHER" id="PTHR37304:SF1">
    <property type="entry name" value="MEMBRANE PROTEIN"/>
    <property type="match status" value="1"/>
</dbReference>
<keyword evidence="1" id="KW-0812">Transmembrane</keyword>
<organism evidence="2 3">
    <name type="scientific">Weissella oryzae (strain DSM 25784 / JCM 18191 / LMG 30913 / SG25)</name>
    <dbReference type="NCBI Taxonomy" id="1329250"/>
    <lineage>
        <taxon>Bacteria</taxon>
        <taxon>Bacillati</taxon>
        <taxon>Bacillota</taxon>
        <taxon>Bacilli</taxon>
        <taxon>Lactobacillales</taxon>
        <taxon>Lactobacillaceae</taxon>
        <taxon>Weissella</taxon>
    </lineage>
</organism>
<dbReference type="eggNOG" id="COG2155">
    <property type="taxonomic scope" value="Bacteria"/>
</dbReference>